<reference evidence="4 5" key="1">
    <citation type="submission" date="2015-09" db="EMBL/GenBank/DDBJ databases">
        <title>Draft genome of the scarab beetle Oryctes borbonicus.</title>
        <authorList>
            <person name="Meyer J.M."/>
            <person name="Markov G.V."/>
            <person name="Baskaran P."/>
            <person name="Herrmann M."/>
            <person name="Sommer R.J."/>
            <person name="Roedelsperger C."/>
        </authorList>
    </citation>
    <scope>NUCLEOTIDE SEQUENCE [LARGE SCALE GENOMIC DNA]</scope>
    <source>
        <strain evidence="4">OB123</strain>
        <tissue evidence="4">Whole animal</tissue>
    </source>
</reference>
<feature type="compositionally biased region" description="Basic and acidic residues" evidence="2">
    <location>
        <begin position="548"/>
        <end position="560"/>
    </location>
</feature>
<evidence type="ECO:0000313" key="4">
    <source>
        <dbReference type="EMBL" id="KRT82559.1"/>
    </source>
</evidence>
<feature type="compositionally biased region" description="Basic and acidic residues" evidence="2">
    <location>
        <begin position="586"/>
        <end position="606"/>
    </location>
</feature>
<dbReference type="EMBL" id="LJIG01009698">
    <property type="protein sequence ID" value="KRT82559.1"/>
    <property type="molecule type" value="Genomic_DNA"/>
</dbReference>
<keyword evidence="1" id="KW-0863">Zinc-finger</keyword>
<evidence type="ECO:0000256" key="1">
    <source>
        <dbReference type="PROSITE-ProRule" id="PRU00042"/>
    </source>
</evidence>
<keyword evidence="1" id="KW-0479">Metal-binding</keyword>
<dbReference type="OrthoDB" id="6365676at2759"/>
<dbReference type="GO" id="GO:0008270">
    <property type="term" value="F:zinc ion binding"/>
    <property type="evidence" value="ECO:0007669"/>
    <property type="project" value="UniProtKB-KW"/>
</dbReference>
<organism evidence="4 5">
    <name type="scientific">Oryctes borbonicus</name>
    <dbReference type="NCBI Taxonomy" id="1629725"/>
    <lineage>
        <taxon>Eukaryota</taxon>
        <taxon>Metazoa</taxon>
        <taxon>Ecdysozoa</taxon>
        <taxon>Arthropoda</taxon>
        <taxon>Hexapoda</taxon>
        <taxon>Insecta</taxon>
        <taxon>Pterygota</taxon>
        <taxon>Neoptera</taxon>
        <taxon>Endopterygota</taxon>
        <taxon>Coleoptera</taxon>
        <taxon>Polyphaga</taxon>
        <taxon>Scarabaeiformia</taxon>
        <taxon>Scarabaeidae</taxon>
        <taxon>Dynastinae</taxon>
        <taxon>Oryctes</taxon>
    </lineage>
</organism>
<evidence type="ECO:0000313" key="5">
    <source>
        <dbReference type="Proteomes" id="UP000051574"/>
    </source>
</evidence>
<feature type="compositionally biased region" description="Polar residues" evidence="2">
    <location>
        <begin position="561"/>
        <end position="572"/>
    </location>
</feature>
<proteinExistence type="predicted"/>
<dbReference type="PROSITE" id="PS50157">
    <property type="entry name" value="ZINC_FINGER_C2H2_2"/>
    <property type="match status" value="1"/>
</dbReference>
<evidence type="ECO:0000256" key="2">
    <source>
        <dbReference type="SAM" id="MobiDB-lite"/>
    </source>
</evidence>
<dbReference type="AlphaFoldDB" id="A0A0T6B5A1"/>
<dbReference type="PROSITE" id="PS00028">
    <property type="entry name" value="ZINC_FINGER_C2H2_1"/>
    <property type="match status" value="3"/>
</dbReference>
<dbReference type="SMART" id="SM00355">
    <property type="entry name" value="ZnF_C2H2"/>
    <property type="match status" value="4"/>
</dbReference>
<protein>
    <recommendedName>
        <fullName evidence="3">C2H2-type domain-containing protein</fullName>
    </recommendedName>
</protein>
<feature type="compositionally biased region" description="Polar residues" evidence="2">
    <location>
        <begin position="607"/>
        <end position="616"/>
    </location>
</feature>
<dbReference type="InterPro" id="IPR013087">
    <property type="entry name" value="Znf_C2H2_type"/>
</dbReference>
<feature type="compositionally biased region" description="Basic residues" evidence="2">
    <location>
        <begin position="152"/>
        <end position="181"/>
    </location>
</feature>
<name>A0A0T6B5A1_9SCAR</name>
<gene>
    <name evidence="4" type="ORF">AMK59_4036</name>
</gene>
<dbReference type="Proteomes" id="UP000051574">
    <property type="component" value="Unassembled WGS sequence"/>
</dbReference>
<feature type="compositionally biased region" description="Basic and acidic residues" evidence="2">
    <location>
        <begin position="142"/>
        <end position="151"/>
    </location>
</feature>
<feature type="region of interest" description="Disordered" evidence="2">
    <location>
        <begin position="547"/>
        <end position="626"/>
    </location>
</feature>
<keyword evidence="1" id="KW-0862">Zinc</keyword>
<comment type="caution">
    <text evidence="4">The sequence shown here is derived from an EMBL/GenBank/DDBJ whole genome shotgun (WGS) entry which is preliminary data.</text>
</comment>
<feature type="region of interest" description="Disordered" evidence="2">
    <location>
        <begin position="131"/>
        <end position="187"/>
    </location>
</feature>
<evidence type="ECO:0000259" key="3">
    <source>
        <dbReference type="PROSITE" id="PS50157"/>
    </source>
</evidence>
<keyword evidence="5" id="KW-1185">Reference proteome</keyword>
<sequence>MPSGCLFCRRKQRLFRINMVYDSTGKPIKNFILEFLGSCEQYLDDDNGICSTCVFLLNKLLFLRKYMYLLAASTRDDECNNTPHLKFAYVYKYFLENLQKVSYEDCDSEADNNLSELLRVVHSSPYEEEQEAQYERSFGTPHADREVEDTIRRRRGRSRGRGKRRGHNWTRHKSSGARAKSRMTTYSEPAHEIGRANSSRINLSEYYDSNRSDSDDENDNEVAANMGNSERHLNGILQNRRTFSPDPDETVVIPNYKCINGCSSEFHNLEEMTNHKVNVHGMLANYVCYECYATKFVSPEDLKLHNDLLHHTLISNCLLCSAELRTIEGLQKHLREHRFHSYPCHYCDMVFLDRQSCKAHISECHKGKRKRIRRSERCTLIGRMYESNDTFTKPSEAEEKYRNKIIWRLQNRKPVKRLSTICIDVIKQFYQGSVDVSTLIEDPCISVTPNKPGNHSVMEISDSTESSIQMENETTTENDQSMEINCNETQSNSEDVPNPVMLAETTDNGTKDTDIFHEEIDEETLIVNGILDIPDDIPEIMTETDVYTSERAENELDRSSKPGTSDSSSVPQNKKKANVLRTTADNFERFMKSNSAKDDQLDETKSNAKTLNNKNNIKWPRHLNDR</sequence>
<accession>A0A0T6B5A1</accession>
<feature type="domain" description="C2H2-type" evidence="3">
    <location>
        <begin position="342"/>
        <end position="370"/>
    </location>
</feature>